<dbReference type="EMBL" id="JACFXV010000055">
    <property type="protein sequence ID" value="MBA5778094.1"/>
    <property type="molecule type" value="Genomic_DNA"/>
</dbReference>
<keyword evidence="1" id="KW-0812">Transmembrane</keyword>
<evidence type="ECO:0000256" key="1">
    <source>
        <dbReference type="SAM" id="Phobius"/>
    </source>
</evidence>
<dbReference type="Gene3D" id="1.20.141.10">
    <property type="entry name" value="Chitosanase, subunit A, domain 1"/>
    <property type="match status" value="1"/>
</dbReference>
<dbReference type="InterPro" id="IPR023346">
    <property type="entry name" value="Lysozyme-like_dom_sf"/>
</dbReference>
<dbReference type="RefSeq" id="WP_182164884.1">
    <property type="nucleotide sequence ID" value="NZ_JACFXV010000050.1"/>
</dbReference>
<organism evidence="3 7">
    <name type="scientific">Stappia albiluteola</name>
    <dbReference type="NCBI Taxonomy" id="2758565"/>
    <lineage>
        <taxon>Bacteria</taxon>
        <taxon>Pseudomonadati</taxon>
        <taxon>Pseudomonadota</taxon>
        <taxon>Alphaproteobacteria</taxon>
        <taxon>Hyphomicrobiales</taxon>
        <taxon>Stappiaceae</taxon>
        <taxon>Stappia</taxon>
    </lineage>
</organism>
<dbReference type="EMBL" id="JACFXV010000050">
    <property type="protein sequence ID" value="MBA5777457.1"/>
    <property type="molecule type" value="Genomic_DNA"/>
</dbReference>
<dbReference type="EMBL" id="JACFXV010000056">
    <property type="protein sequence ID" value="MBA5778129.1"/>
    <property type="molecule type" value="Genomic_DNA"/>
</dbReference>
<dbReference type="EMBL" id="JACFXV010000051">
    <property type="protein sequence ID" value="MBA5777495.1"/>
    <property type="molecule type" value="Genomic_DNA"/>
</dbReference>
<dbReference type="Proteomes" id="UP000541109">
    <property type="component" value="Unassembled WGS sequence"/>
</dbReference>
<evidence type="ECO:0000313" key="7">
    <source>
        <dbReference type="Proteomes" id="UP000541109"/>
    </source>
</evidence>
<gene>
    <name evidence="3" type="ORF">H2509_10005</name>
    <name evidence="4" type="ORF">H2509_10195</name>
    <name evidence="5" type="ORF">H2509_13270</name>
    <name evidence="6" type="ORF">H2509_13445</name>
</gene>
<accession>A0A839AF90</accession>
<evidence type="ECO:0000313" key="6">
    <source>
        <dbReference type="EMBL" id="MBA5778129.1"/>
    </source>
</evidence>
<evidence type="ECO:0000259" key="2">
    <source>
        <dbReference type="Pfam" id="PF05838"/>
    </source>
</evidence>
<evidence type="ECO:0000313" key="3">
    <source>
        <dbReference type="EMBL" id="MBA5777457.1"/>
    </source>
</evidence>
<dbReference type="GO" id="GO:0016787">
    <property type="term" value="F:hydrolase activity"/>
    <property type="evidence" value="ECO:0007669"/>
    <property type="project" value="UniProtKB-KW"/>
</dbReference>
<sequence>MKKNFPRSLAFTLSFEGGYVDHPKDPGGATNKGITLATLRLHKAGATKADLKDIRGDLVNRIYHDDYWERTGCDTLASGVDGAVFDYAVNSGPAAARKSLMAVIGGPDHETVRKLCARRLSIYRTFKHWATFGKGWTRRVAEGEALWTRWALAEKSDVAEVIVALEDKGSKAKGTSRQQGAAGSGAAASAPAAPVAAPVDMDALAAIAVAGVTVALIALAAWLLWRAHVNRLRARAYATQAERAI</sequence>
<keyword evidence="1" id="KW-0472">Membrane</keyword>
<dbReference type="Pfam" id="PF05838">
    <property type="entry name" value="Glyco_hydro_108"/>
    <property type="match status" value="1"/>
</dbReference>
<evidence type="ECO:0000313" key="5">
    <source>
        <dbReference type="EMBL" id="MBA5778094.1"/>
    </source>
</evidence>
<dbReference type="SUPFAM" id="SSF53955">
    <property type="entry name" value="Lysozyme-like"/>
    <property type="match status" value="1"/>
</dbReference>
<feature type="domain" description="TtsA-like Glycoside hydrolase family 108" evidence="2">
    <location>
        <begin position="10"/>
        <end position="92"/>
    </location>
</feature>
<dbReference type="AlphaFoldDB" id="A0A839AF90"/>
<dbReference type="InterPro" id="IPR008565">
    <property type="entry name" value="TtsA-like_GH18_dom"/>
</dbReference>
<keyword evidence="3" id="KW-0378">Hydrolase</keyword>
<name>A0A839AF90_9HYPH</name>
<dbReference type="CDD" id="cd13926">
    <property type="entry name" value="N-acetylmuramidase_GH108"/>
    <property type="match status" value="1"/>
</dbReference>
<reference evidence="3 7" key="1">
    <citation type="submission" date="2020-07" db="EMBL/GenBank/DDBJ databases">
        <title>Stappia sp., F7233, whole genome shotgun sequencing project.</title>
        <authorList>
            <person name="Jiang S."/>
            <person name="Liu Z.W."/>
            <person name="Du Z.J."/>
        </authorList>
    </citation>
    <scope>NUCLEOTIDE SEQUENCE [LARGE SCALE GENOMIC DNA]</scope>
    <source>
        <strain evidence="3 7">F7233</strain>
    </source>
</reference>
<proteinExistence type="predicted"/>
<keyword evidence="7" id="KW-1185">Reference proteome</keyword>
<protein>
    <submittedName>
        <fullName evidence="3">Glycoside hydrolase family 108 protein</fullName>
    </submittedName>
</protein>
<feature type="transmembrane region" description="Helical" evidence="1">
    <location>
        <begin position="203"/>
        <end position="225"/>
    </location>
</feature>
<evidence type="ECO:0000313" key="4">
    <source>
        <dbReference type="EMBL" id="MBA5777495.1"/>
    </source>
</evidence>
<keyword evidence="1" id="KW-1133">Transmembrane helix</keyword>
<comment type="caution">
    <text evidence="3">The sequence shown here is derived from an EMBL/GenBank/DDBJ whole genome shotgun (WGS) entry which is preliminary data.</text>
</comment>